<organism evidence="1 2">
    <name type="scientific">Solanum commersonii</name>
    <name type="common">Commerson's wild potato</name>
    <name type="synonym">Commerson's nightshade</name>
    <dbReference type="NCBI Taxonomy" id="4109"/>
    <lineage>
        <taxon>Eukaryota</taxon>
        <taxon>Viridiplantae</taxon>
        <taxon>Streptophyta</taxon>
        <taxon>Embryophyta</taxon>
        <taxon>Tracheophyta</taxon>
        <taxon>Spermatophyta</taxon>
        <taxon>Magnoliopsida</taxon>
        <taxon>eudicotyledons</taxon>
        <taxon>Gunneridae</taxon>
        <taxon>Pentapetalae</taxon>
        <taxon>asterids</taxon>
        <taxon>lamiids</taxon>
        <taxon>Solanales</taxon>
        <taxon>Solanaceae</taxon>
        <taxon>Solanoideae</taxon>
        <taxon>Solaneae</taxon>
        <taxon>Solanum</taxon>
    </lineage>
</organism>
<evidence type="ECO:0000313" key="1">
    <source>
        <dbReference type="EMBL" id="KAG5607131.1"/>
    </source>
</evidence>
<dbReference type="EMBL" id="JACXVP010000005">
    <property type="protein sequence ID" value="KAG5607131.1"/>
    <property type="molecule type" value="Genomic_DNA"/>
</dbReference>
<reference evidence="1 2" key="1">
    <citation type="submission" date="2020-09" db="EMBL/GenBank/DDBJ databases">
        <title>De no assembly of potato wild relative species, Solanum commersonii.</title>
        <authorList>
            <person name="Cho K."/>
        </authorList>
    </citation>
    <scope>NUCLEOTIDE SEQUENCE [LARGE SCALE GENOMIC DNA]</scope>
    <source>
        <strain evidence="1">LZ3.2</strain>
        <tissue evidence="1">Leaf</tissue>
    </source>
</reference>
<evidence type="ECO:0000313" key="2">
    <source>
        <dbReference type="Proteomes" id="UP000824120"/>
    </source>
</evidence>
<accession>A0A9J5Z2G2</accession>
<name>A0A9J5Z2G2_SOLCO</name>
<dbReference type="Proteomes" id="UP000824120">
    <property type="component" value="Chromosome 5"/>
</dbReference>
<gene>
    <name evidence="1" type="ORF">H5410_028623</name>
</gene>
<keyword evidence="2" id="KW-1185">Reference proteome</keyword>
<protein>
    <submittedName>
        <fullName evidence="1">Uncharacterized protein</fullName>
    </submittedName>
</protein>
<proteinExistence type="predicted"/>
<sequence>MGVSDLNPHAFRPTLGAKQPKLWFGSHGSTPCLDRADQTLAHQSPAIRNNPTFHHIVAPT</sequence>
<dbReference type="AlphaFoldDB" id="A0A9J5Z2G2"/>
<comment type="caution">
    <text evidence="1">The sequence shown here is derived from an EMBL/GenBank/DDBJ whole genome shotgun (WGS) entry which is preliminary data.</text>
</comment>